<dbReference type="EMBL" id="GU074422">
    <property type="protein sequence ID" value="ADI56275.1"/>
    <property type="molecule type" value="mRNA"/>
</dbReference>
<feature type="domain" description="G-protein coupled receptors family 1 profile" evidence="13">
    <location>
        <begin position="60"/>
        <end position="344"/>
    </location>
</feature>
<keyword evidence="3" id="KW-1003">Cell membrane</keyword>
<keyword evidence="9 10" id="KW-0807">Transducer</keyword>
<organism evidence="14">
    <name type="scientific">Amphibalanus improvisus</name>
    <name type="common">Bay barnacle</name>
    <name type="synonym">Balanus improvisus</name>
    <dbReference type="NCBI Taxonomy" id="1220549"/>
    <lineage>
        <taxon>Eukaryota</taxon>
        <taxon>Metazoa</taxon>
        <taxon>Ecdysozoa</taxon>
        <taxon>Arthropoda</taxon>
        <taxon>Crustacea</taxon>
        <taxon>Multicrustacea</taxon>
        <taxon>Cirripedia</taxon>
        <taxon>Thoracica</taxon>
        <taxon>Thoracicalcarea</taxon>
        <taxon>Balanomorpha</taxon>
        <taxon>Balanoidea</taxon>
        <taxon>Balanidae</taxon>
        <taxon>Amphibalaninae</taxon>
        <taxon>Amphibalanus</taxon>
    </lineage>
</organism>
<dbReference type="InterPro" id="IPR000276">
    <property type="entry name" value="GPCR_Rhodpsn"/>
</dbReference>
<dbReference type="PRINTS" id="PR00237">
    <property type="entry name" value="GPCRRHODOPSN"/>
</dbReference>
<keyword evidence="7 12" id="KW-0472">Membrane</keyword>
<dbReference type="Pfam" id="PF00001">
    <property type="entry name" value="7tm_1"/>
    <property type="match status" value="1"/>
</dbReference>
<feature type="transmembrane region" description="Helical" evidence="12">
    <location>
        <begin position="205"/>
        <end position="229"/>
    </location>
</feature>
<evidence type="ECO:0000256" key="5">
    <source>
        <dbReference type="ARBA" id="ARBA00022989"/>
    </source>
</evidence>
<evidence type="ECO:0000256" key="12">
    <source>
        <dbReference type="SAM" id="Phobius"/>
    </source>
</evidence>
<dbReference type="PANTHER" id="PTHR24248">
    <property type="entry name" value="ADRENERGIC RECEPTOR-RELATED G-PROTEIN COUPLED RECEPTOR"/>
    <property type="match status" value="1"/>
</dbReference>
<dbReference type="GO" id="GO:0005886">
    <property type="term" value="C:plasma membrane"/>
    <property type="evidence" value="ECO:0007669"/>
    <property type="project" value="UniProtKB-SubCell"/>
</dbReference>
<keyword evidence="5 12" id="KW-1133">Transmembrane helix</keyword>
<feature type="transmembrane region" description="Helical" evidence="12">
    <location>
        <begin position="43"/>
        <end position="69"/>
    </location>
</feature>
<evidence type="ECO:0000256" key="9">
    <source>
        <dbReference type="ARBA" id="ARBA00023224"/>
    </source>
</evidence>
<evidence type="ECO:0000256" key="2">
    <source>
        <dbReference type="ARBA" id="ARBA00010663"/>
    </source>
</evidence>
<feature type="compositionally biased region" description="Low complexity" evidence="11">
    <location>
        <begin position="457"/>
        <end position="477"/>
    </location>
</feature>
<accession>D7P7X2</accession>
<dbReference type="GO" id="GO:0004989">
    <property type="term" value="F:octopamine receptor activity"/>
    <property type="evidence" value="ECO:0007669"/>
    <property type="project" value="InterPro"/>
</dbReference>
<evidence type="ECO:0000259" key="13">
    <source>
        <dbReference type="PROSITE" id="PS50262"/>
    </source>
</evidence>
<feature type="transmembrane region" description="Helical" evidence="12">
    <location>
        <begin position="125"/>
        <end position="149"/>
    </location>
</feature>
<evidence type="ECO:0000256" key="8">
    <source>
        <dbReference type="ARBA" id="ARBA00023170"/>
    </source>
</evidence>
<dbReference type="InterPro" id="IPR002002">
    <property type="entry name" value="Octopmn_rcpt"/>
</dbReference>
<dbReference type="PANTHER" id="PTHR24248:SF66">
    <property type="entry name" value="OCTOPAMINE RECEPTOR BETA-3R"/>
    <property type="match status" value="1"/>
</dbReference>
<feature type="compositionally biased region" description="Pro residues" evidence="11">
    <location>
        <begin position="523"/>
        <end position="538"/>
    </location>
</feature>
<evidence type="ECO:0000313" key="14">
    <source>
        <dbReference type="EMBL" id="ADI56275.1"/>
    </source>
</evidence>
<feature type="compositionally biased region" description="Basic and acidic residues" evidence="11">
    <location>
        <begin position="500"/>
        <end position="509"/>
    </location>
</feature>
<sequence length="546" mass="61843">MGEFVTLSVPPTAYNEVISVVQDAVPGAGGGAGDMAWHEVTLIVLKALAMVLIIVTSVLGNLLVICSVIRYRRLRVITNYFIVSLALADMLVALGAMTFNASVQLSDRWMFGLVVCDLWNSLDVYFSTISILHLCCISVDRYVAIVLPLEYPMKMTRTRVLLMILAAWVAPILISFIPIFLGWYATDEYLQSRHPDECTWEVNKWFAAVSSSISFWIPGVIMVCLYLRVFREADRQEQMLHKARGKAQMLVTQNGGSDGGGGTQTHAVDDEHSHSRRQMHKLRRERKAMRTLGILMGAFLFCWLPFFLWYIIVSLCDSCHTPRIVESLLFWIGYFNSTLNPIIYAYFNRDFRYAFRSILACVLCHRCCQRDPYHDIYMRRHSYPTELRRESVVSQVYQRRRSSLSSELSQVSALVRPPAGIHLGSELEQPASEPRSPTEQVTLVVPPLPAIKPPPQTKQQQQHNQQQNQHHPQQRTPPRSPSRPALRINLLKGQFLNRVPRADKDKWSGVERMIGLEDLNGRPPQPPAPPPPPLPLPPHETAAPGS</sequence>
<dbReference type="PROSITE" id="PS50262">
    <property type="entry name" value="G_PROTEIN_RECEP_F1_2"/>
    <property type="match status" value="1"/>
</dbReference>
<dbReference type="SMART" id="SM01381">
    <property type="entry name" value="7TM_GPCR_Srsx"/>
    <property type="match status" value="1"/>
</dbReference>
<dbReference type="PRINTS" id="PR00664">
    <property type="entry name" value="OCTOPAMINER"/>
</dbReference>
<feature type="region of interest" description="Disordered" evidence="11">
    <location>
        <begin position="447"/>
        <end position="484"/>
    </location>
</feature>
<dbReference type="GO" id="GO:0043410">
    <property type="term" value="P:positive regulation of MAPK cascade"/>
    <property type="evidence" value="ECO:0007669"/>
    <property type="project" value="TreeGrafter"/>
</dbReference>
<comment type="similarity">
    <text evidence="2 10">Belongs to the G-protein coupled receptor 1 family.</text>
</comment>
<comment type="subcellular location">
    <subcellularLocation>
        <location evidence="1">Cell membrane</location>
        <topology evidence="1">Multi-pass membrane protein</topology>
    </subcellularLocation>
</comment>
<feature type="compositionally biased region" description="Pro residues" evidence="11">
    <location>
        <begin position="447"/>
        <end position="456"/>
    </location>
</feature>
<feature type="transmembrane region" description="Helical" evidence="12">
    <location>
        <begin position="328"/>
        <end position="347"/>
    </location>
</feature>
<dbReference type="Gene3D" id="1.20.1070.10">
    <property type="entry name" value="Rhodopsin 7-helix transmembrane proteins"/>
    <property type="match status" value="1"/>
</dbReference>
<keyword evidence="8 10" id="KW-0675">Receptor</keyword>
<dbReference type="PROSITE" id="PS00237">
    <property type="entry name" value="G_PROTEIN_RECEP_F1_1"/>
    <property type="match status" value="1"/>
</dbReference>
<proteinExistence type="evidence at transcript level"/>
<dbReference type="SUPFAM" id="SSF81321">
    <property type="entry name" value="Family A G protein-coupled receptor-like"/>
    <property type="match status" value="1"/>
</dbReference>
<dbReference type="InterPro" id="IPR017452">
    <property type="entry name" value="GPCR_Rhodpsn_7TM"/>
</dbReference>
<feature type="transmembrane region" description="Helical" evidence="12">
    <location>
        <begin position="291"/>
        <end position="312"/>
    </location>
</feature>
<dbReference type="CDD" id="cd15066">
    <property type="entry name" value="7tmA_DmOct-betaAR-like"/>
    <property type="match status" value="1"/>
</dbReference>
<dbReference type="GO" id="GO:0071880">
    <property type="term" value="P:adenylate cyclase-activating adrenergic receptor signaling pathway"/>
    <property type="evidence" value="ECO:0007669"/>
    <property type="project" value="TreeGrafter"/>
</dbReference>
<protein>
    <submittedName>
        <fullName evidence="14">Beta-like octopamine receptor R4</fullName>
    </submittedName>
</protein>
<evidence type="ECO:0000256" key="4">
    <source>
        <dbReference type="ARBA" id="ARBA00022692"/>
    </source>
</evidence>
<evidence type="ECO:0000256" key="1">
    <source>
        <dbReference type="ARBA" id="ARBA00004651"/>
    </source>
</evidence>
<feature type="region of interest" description="Disordered" evidence="11">
    <location>
        <begin position="500"/>
        <end position="546"/>
    </location>
</feature>
<evidence type="ECO:0000256" key="10">
    <source>
        <dbReference type="RuleBase" id="RU000688"/>
    </source>
</evidence>
<feature type="transmembrane region" description="Helical" evidence="12">
    <location>
        <begin position="161"/>
        <end position="185"/>
    </location>
</feature>
<feature type="transmembrane region" description="Helical" evidence="12">
    <location>
        <begin position="81"/>
        <end position="105"/>
    </location>
</feature>
<evidence type="ECO:0000256" key="6">
    <source>
        <dbReference type="ARBA" id="ARBA00023040"/>
    </source>
</evidence>
<keyword evidence="4 10" id="KW-0812">Transmembrane</keyword>
<reference evidence="14" key="1">
    <citation type="journal article" date="2010" name="Mol. Pharmacol.">
        <title>Octopamine receptors from the barnacle balanus improvisus are activated by the alpha2-adrenoceptor agonist medetomidine.</title>
        <authorList>
            <person name="Lind U."/>
            <person name="Rosenblad M.A."/>
            <person name="Hasselberg Frank L."/>
            <person name="Falkbring S."/>
            <person name="Brive L."/>
            <person name="Laurila J.M."/>
            <person name="Pohjanoksa K."/>
            <person name="Vuorenpaa A."/>
            <person name="Kukkonen J.P."/>
            <person name="Gunnarsson L."/>
            <person name="Scheinin M."/>
            <person name="Martensson Lindblad L.G.E."/>
            <person name="Blomberg A."/>
        </authorList>
    </citation>
    <scope>NUCLEOTIDE SEQUENCE</scope>
</reference>
<evidence type="ECO:0000256" key="3">
    <source>
        <dbReference type="ARBA" id="ARBA00022475"/>
    </source>
</evidence>
<keyword evidence="6 10" id="KW-0297">G-protein coupled receptor</keyword>
<evidence type="ECO:0000256" key="7">
    <source>
        <dbReference type="ARBA" id="ARBA00023136"/>
    </source>
</evidence>
<dbReference type="AlphaFoldDB" id="D7P7X2"/>
<name>D7P7X2_AMPIM</name>
<evidence type="ECO:0000256" key="11">
    <source>
        <dbReference type="SAM" id="MobiDB-lite"/>
    </source>
</evidence>